<keyword evidence="9 12" id="KW-0539">Nucleus</keyword>
<protein>
    <recommendedName>
        <fullName evidence="12">Small nuclear ribonucleoprotein E</fullName>
        <shortName evidence="12">snRNP-E</shortName>
    </recommendedName>
    <alternativeName>
        <fullName evidence="12">Sm protein E</fullName>
    </alternativeName>
</protein>
<dbReference type="AlphaFoldDB" id="A0A9Q0RBB8"/>
<keyword evidence="4" id="KW-0963">Cytoplasm</keyword>
<dbReference type="InterPro" id="IPR047575">
    <property type="entry name" value="Sm"/>
</dbReference>
<keyword evidence="5 12" id="KW-0507">mRNA processing</keyword>
<evidence type="ECO:0000313" key="15">
    <source>
        <dbReference type="Proteomes" id="UP001149090"/>
    </source>
</evidence>
<feature type="domain" description="Sm" evidence="13">
    <location>
        <begin position="17"/>
        <end position="92"/>
    </location>
</feature>
<dbReference type="GO" id="GO:0005686">
    <property type="term" value="C:U2 snRNP"/>
    <property type="evidence" value="ECO:0007669"/>
    <property type="project" value="UniProtKB-UniRule"/>
</dbReference>
<evidence type="ECO:0000256" key="8">
    <source>
        <dbReference type="ARBA" id="ARBA00023187"/>
    </source>
</evidence>
<dbReference type="InterPro" id="IPR027078">
    <property type="entry name" value="snRNP-E"/>
</dbReference>
<gene>
    <name evidence="14" type="ORF">M0811_08786</name>
</gene>
<dbReference type="OrthoDB" id="25620at2759"/>
<dbReference type="PROSITE" id="PS52002">
    <property type="entry name" value="SM"/>
    <property type="match status" value="1"/>
</dbReference>
<reference evidence="14" key="1">
    <citation type="submission" date="2022-10" db="EMBL/GenBank/DDBJ databases">
        <title>Novel sulphate-reducing endosymbionts in the free-living metamonad Anaeramoeba.</title>
        <authorList>
            <person name="Jerlstrom-Hultqvist J."/>
            <person name="Cepicka I."/>
            <person name="Gallot-Lavallee L."/>
            <person name="Salas-Leiva D."/>
            <person name="Curtis B.A."/>
            <person name="Zahonova K."/>
            <person name="Pipaliya S."/>
            <person name="Dacks J."/>
            <person name="Roger A.J."/>
        </authorList>
    </citation>
    <scope>NUCLEOTIDE SEQUENCE</scope>
    <source>
        <strain evidence="14">BMAN</strain>
    </source>
</reference>
<keyword evidence="7 12" id="KW-0694">RNA-binding</keyword>
<evidence type="ECO:0000256" key="1">
    <source>
        <dbReference type="ARBA" id="ARBA00004123"/>
    </source>
</evidence>
<dbReference type="Proteomes" id="UP001149090">
    <property type="component" value="Unassembled WGS sequence"/>
</dbReference>
<dbReference type="GO" id="GO:0005685">
    <property type="term" value="C:U1 snRNP"/>
    <property type="evidence" value="ECO:0007669"/>
    <property type="project" value="UniProtKB-UniRule"/>
</dbReference>
<dbReference type="InterPro" id="IPR010920">
    <property type="entry name" value="LSM_dom_sf"/>
</dbReference>
<dbReference type="GO" id="GO:0003723">
    <property type="term" value="F:RNA binding"/>
    <property type="evidence" value="ECO:0007669"/>
    <property type="project" value="UniProtKB-KW"/>
</dbReference>
<evidence type="ECO:0000256" key="10">
    <source>
        <dbReference type="ARBA" id="ARBA00023274"/>
    </source>
</evidence>
<dbReference type="SUPFAM" id="SSF50182">
    <property type="entry name" value="Sm-like ribonucleoproteins"/>
    <property type="match status" value="1"/>
</dbReference>
<dbReference type="Gene3D" id="2.30.30.100">
    <property type="match status" value="1"/>
</dbReference>
<evidence type="ECO:0000256" key="6">
    <source>
        <dbReference type="ARBA" id="ARBA00022728"/>
    </source>
</evidence>
<evidence type="ECO:0000256" key="4">
    <source>
        <dbReference type="ARBA" id="ARBA00022490"/>
    </source>
</evidence>
<keyword evidence="6 12" id="KW-0747">Spliceosome</keyword>
<evidence type="ECO:0000256" key="7">
    <source>
        <dbReference type="ARBA" id="ARBA00022884"/>
    </source>
</evidence>
<dbReference type="PANTHER" id="PTHR11193">
    <property type="entry name" value="SMALL NUCLEAR RIBONUCLEOPROTEIN E"/>
    <property type="match status" value="1"/>
</dbReference>
<keyword evidence="10 12" id="KW-0687">Ribonucleoprotein</keyword>
<comment type="caution">
    <text evidence="14">The sequence shown here is derived from an EMBL/GenBank/DDBJ whole genome shotgun (WGS) entry which is preliminary data.</text>
</comment>
<evidence type="ECO:0000256" key="9">
    <source>
        <dbReference type="ARBA" id="ARBA00023242"/>
    </source>
</evidence>
<name>A0A9Q0RBB8_ANAIG</name>
<dbReference type="SMART" id="SM00651">
    <property type="entry name" value="Sm"/>
    <property type="match status" value="1"/>
</dbReference>
<dbReference type="GO" id="GO:0005687">
    <property type="term" value="C:U4 snRNP"/>
    <property type="evidence" value="ECO:0007669"/>
    <property type="project" value="UniProtKB-UniRule"/>
</dbReference>
<keyword evidence="8 12" id="KW-0508">mRNA splicing</keyword>
<evidence type="ECO:0000256" key="2">
    <source>
        <dbReference type="ARBA" id="ARBA00004514"/>
    </source>
</evidence>
<comment type="similarity">
    <text evidence="3 12">Belongs to the snRNP Sm proteins family.</text>
</comment>
<evidence type="ECO:0000256" key="12">
    <source>
        <dbReference type="RuleBase" id="RU365053"/>
    </source>
</evidence>
<accession>A0A9Q0RBB8</accession>
<comment type="function">
    <text evidence="11 12">Plays a role in pre-mRNA splicing as a core component of the spliceosomal U1, U2, U4 and U5 small nuclear ribonucleoproteins (snRNPs), the building blocks of the spliceosome.</text>
</comment>
<dbReference type="FunFam" id="2.30.30.100:FF:000013">
    <property type="entry name" value="Small nuclear ribonucleoprotein E"/>
    <property type="match status" value="1"/>
</dbReference>
<keyword evidence="15" id="KW-1185">Reference proteome</keyword>
<dbReference type="Pfam" id="PF01423">
    <property type="entry name" value="LSM"/>
    <property type="match status" value="1"/>
</dbReference>
<dbReference type="OMA" id="VPPINCI"/>
<dbReference type="InterPro" id="IPR001163">
    <property type="entry name" value="Sm_dom_euk/arc"/>
</dbReference>
<dbReference type="GO" id="GO:0046540">
    <property type="term" value="C:U4/U6 x U5 tri-snRNP complex"/>
    <property type="evidence" value="ECO:0007669"/>
    <property type="project" value="UniProtKB-UniRule"/>
</dbReference>
<sequence length="92" mass="10907">MTDQRQKKETKMMDQPINVIFRHLQSKARIQLMLYDQKDLRIEGYLIGFDEFMNLVLDDAEEISMKKQSRKSVGRIMLKGDNIICIIDTKKK</sequence>
<dbReference type="CDD" id="cd01718">
    <property type="entry name" value="Sm_E"/>
    <property type="match status" value="1"/>
</dbReference>
<dbReference type="GO" id="GO:0005829">
    <property type="term" value="C:cytosol"/>
    <property type="evidence" value="ECO:0007669"/>
    <property type="project" value="UniProtKB-SubCell"/>
</dbReference>
<evidence type="ECO:0000256" key="3">
    <source>
        <dbReference type="ARBA" id="ARBA00006850"/>
    </source>
</evidence>
<evidence type="ECO:0000259" key="13">
    <source>
        <dbReference type="PROSITE" id="PS52002"/>
    </source>
</evidence>
<evidence type="ECO:0000256" key="5">
    <source>
        <dbReference type="ARBA" id="ARBA00022664"/>
    </source>
</evidence>
<dbReference type="EMBL" id="JAPDFW010000075">
    <property type="protein sequence ID" value="KAJ5073378.1"/>
    <property type="molecule type" value="Genomic_DNA"/>
</dbReference>
<evidence type="ECO:0000256" key="11">
    <source>
        <dbReference type="ARBA" id="ARBA00058057"/>
    </source>
</evidence>
<comment type="subcellular location">
    <subcellularLocation>
        <location evidence="2">Cytoplasm</location>
        <location evidence="2">Cytosol</location>
    </subcellularLocation>
    <subcellularLocation>
        <location evidence="1 12">Nucleus</location>
    </subcellularLocation>
</comment>
<organism evidence="14 15">
    <name type="scientific">Anaeramoeba ignava</name>
    <name type="common">Anaerobic marine amoeba</name>
    <dbReference type="NCBI Taxonomy" id="1746090"/>
    <lineage>
        <taxon>Eukaryota</taxon>
        <taxon>Metamonada</taxon>
        <taxon>Anaeramoebidae</taxon>
        <taxon>Anaeramoeba</taxon>
    </lineage>
</organism>
<dbReference type="GO" id="GO:0000387">
    <property type="term" value="P:spliceosomal snRNP assembly"/>
    <property type="evidence" value="ECO:0007669"/>
    <property type="project" value="UniProtKB-UniRule"/>
</dbReference>
<proteinExistence type="inferred from homology"/>
<dbReference type="GO" id="GO:0005681">
    <property type="term" value="C:spliceosomal complex"/>
    <property type="evidence" value="ECO:0007669"/>
    <property type="project" value="UniProtKB-KW"/>
</dbReference>
<dbReference type="GO" id="GO:0005682">
    <property type="term" value="C:U5 snRNP"/>
    <property type="evidence" value="ECO:0007669"/>
    <property type="project" value="UniProtKB-UniRule"/>
</dbReference>
<evidence type="ECO:0000313" key="14">
    <source>
        <dbReference type="EMBL" id="KAJ5073378.1"/>
    </source>
</evidence>